<feature type="domain" description="Trypsin-co-occurring" evidence="1">
    <location>
        <begin position="12"/>
        <end position="104"/>
    </location>
</feature>
<keyword evidence="3" id="KW-1185">Reference proteome</keyword>
<accession>A0A8J3KJU3</accession>
<gene>
    <name evidence="2" type="ORF">Cci01nite_52420</name>
</gene>
<dbReference type="RefSeq" id="WP_147432623.1">
    <property type="nucleotide sequence ID" value="NZ_BONH01000025.1"/>
</dbReference>
<organism evidence="2 3">
    <name type="scientific">Catellatospora citrea</name>
    <dbReference type="NCBI Taxonomy" id="53366"/>
    <lineage>
        <taxon>Bacteria</taxon>
        <taxon>Bacillati</taxon>
        <taxon>Actinomycetota</taxon>
        <taxon>Actinomycetes</taxon>
        <taxon>Micromonosporales</taxon>
        <taxon>Micromonosporaceae</taxon>
        <taxon>Catellatospora</taxon>
    </lineage>
</organism>
<dbReference type="Pfam" id="PF19493">
    <property type="entry name" value="Trypco1"/>
    <property type="match status" value="1"/>
</dbReference>
<dbReference type="AlphaFoldDB" id="A0A8J3KJU3"/>
<reference evidence="2 3" key="1">
    <citation type="submission" date="2021-01" db="EMBL/GenBank/DDBJ databases">
        <title>Whole genome shotgun sequence of Catellatospora citrea NBRC 14495.</title>
        <authorList>
            <person name="Komaki H."/>
            <person name="Tamura T."/>
        </authorList>
    </citation>
    <scope>NUCLEOTIDE SEQUENCE [LARGE SCALE GENOMIC DNA]</scope>
    <source>
        <strain evidence="2 3">NBRC 14495</strain>
    </source>
</reference>
<sequence length="106" mass="11244">MTDIHVRVVPAEGWTGDLSSGPLVEKMLDRVNELGDSIVTMARRLGERIAADDPPVTGHSAAKPPWVLSQAQVTFSIDLEAEAGVIVSRAATSAGFEVCLTWSRAG</sequence>
<dbReference type="InterPro" id="IPR045794">
    <property type="entry name" value="Trypco1"/>
</dbReference>
<proteinExistence type="predicted"/>
<protein>
    <recommendedName>
        <fullName evidence="1">Trypsin-co-occurring domain-containing protein</fullName>
    </recommendedName>
</protein>
<comment type="caution">
    <text evidence="2">The sequence shown here is derived from an EMBL/GenBank/DDBJ whole genome shotgun (WGS) entry which is preliminary data.</text>
</comment>
<dbReference type="EMBL" id="BONH01000025">
    <property type="protein sequence ID" value="GIG00149.1"/>
    <property type="molecule type" value="Genomic_DNA"/>
</dbReference>
<name>A0A8J3KJU3_9ACTN</name>
<evidence type="ECO:0000259" key="1">
    <source>
        <dbReference type="Pfam" id="PF19493"/>
    </source>
</evidence>
<evidence type="ECO:0000313" key="2">
    <source>
        <dbReference type="EMBL" id="GIG00149.1"/>
    </source>
</evidence>
<evidence type="ECO:0000313" key="3">
    <source>
        <dbReference type="Proteomes" id="UP000659904"/>
    </source>
</evidence>
<dbReference type="Proteomes" id="UP000659904">
    <property type="component" value="Unassembled WGS sequence"/>
</dbReference>